<dbReference type="InterPro" id="IPR030475">
    <property type="entry name" value="RNR_small_AS"/>
</dbReference>
<dbReference type="GO" id="GO:0009263">
    <property type="term" value="P:deoxyribonucleotide biosynthetic process"/>
    <property type="evidence" value="ECO:0007669"/>
    <property type="project" value="InterPro"/>
</dbReference>
<dbReference type="InterPro" id="IPR033909">
    <property type="entry name" value="RNR_small"/>
</dbReference>
<dbReference type="PANTHER" id="PTHR23409:SF18">
    <property type="entry name" value="RIBONUCLEOSIDE-DIPHOSPHATE REDUCTASE SUBUNIT M2"/>
    <property type="match status" value="1"/>
</dbReference>
<dbReference type="EC" id="1.17.4.1" evidence="2"/>
<organism evidence="2 3">
    <name type="scientific">Paramarasmius palmivorus</name>
    <dbReference type="NCBI Taxonomy" id="297713"/>
    <lineage>
        <taxon>Eukaryota</taxon>
        <taxon>Fungi</taxon>
        <taxon>Dikarya</taxon>
        <taxon>Basidiomycota</taxon>
        <taxon>Agaricomycotina</taxon>
        <taxon>Agaricomycetes</taxon>
        <taxon>Agaricomycetidae</taxon>
        <taxon>Agaricales</taxon>
        <taxon>Marasmiineae</taxon>
        <taxon>Marasmiaceae</taxon>
        <taxon>Paramarasmius</taxon>
    </lineage>
</organism>
<evidence type="ECO:0000313" key="2">
    <source>
        <dbReference type="EMBL" id="KAK7026423.1"/>
    </source>
</evidence>
<accession>A0AAW0BK05</accession>
<name>A0AAW0BK05_9AGAR</name>
<evidence type="ECO:0000313" key="3">
    <source>
        <dbReference type="Proteomes" id="UP001383192"/>
    </source>
</evidence>
<protein>
    <submittedName>
        <fullName evidence="2">Ribonucleotide-diphosphate reductase (RNR), small subunit</fullName>
        <ecNumber evidence="2">1.17.4.1</ecNumber>
    </submittedName>
</protein>
<dbReference type="PROSITE" id="PS00368">
    <property type="entry name" value="RIBORED_SMALL"/>
    <property type="match status" value="1"/>
</dbReference>
<dbReference type="Gene3D" id="1.10.620.20">
    <property type="entry name" value="Ribonucleotide Reductase, subunit A"/>
    <property type="match status" value="1"/>
</dbReference>
<keyword evidence="2" id="KW-0560">Oxidoreductase</keyword>
<dbReference type="Pfam" id="PF00268">
    <property type="entry name" value="Ribonuc_red_sm"/>
    <property type="match status" value="1"/>
</dbReference>
<dbReference type="CDD" id="cd01049">
    <property type="entry name" value="RNRR2"/>
    <property type="match status" value="1"/>
</dbReference>
<dbReference type="GO" id="GO:0004748">
    <property type="term" value="F:ribonucleoside-diphosphate reductase activity, thioredoxin disulfide as acceptor"/>
    <property type="evidence" value="ECO:0007669"/>
    <property type="project" value="UniProtKB-EC"/>
</dbReference>
<sequence>MEPLLTPSEQRFVLFPIQYDDVWKMYKKSLASFWTVEEVDLSKDLNDWRNVLTTQERHFLSHVLAFFAASDGIVNENLVERFSTEVQIAEARAFYGFQIMMENIHSEMYSSLIATYIEDDTEKSALFNAIANMPTIKKKADWALQWAHDLNVPFGVRLVAFAAVEGIFFSGSFAAIFWLKKRGLMPGLTFSNELISRDEGLHTDFACLLFKHLNHPPTHAAIVNVIRSAVEIEKEFLVDAIPVELIGMNSGLMIQYIEFVADRLLLSLGVPKTFFSTNPFDFMELISMEGKTNFFEKRVSEYSKANVALTPGVVNREFVSFLELLKITWVSRFWRNAAIHDSNLWSTLILSSPEACHVDMVNAWLRRSGDRLLTVKIIDHPVFPLCPTLAPSPFERIVYQLFDYSAKWKEITLLTPGSILLPRPRKQMSFDIAQLELLHLECTDMPDAVAEYFCSIVAKNELHTLLMDFAIESSLGSGCLIPSCLSLTTLRCNFDMGLYSLAVLTCFRHLEFLGVCVTEFDPLTFTRPLKPFSVPVRVLTVTGDLNAKVIFLSLMDCPRLYELDTGIEDDEKMPLFSLTEFFSRTATRIKRLSVFVKESSTIQWPTFVDLVNDLPNLHYLHLSFPNERLHAPATGRVGEHVIRTICARSLNTFKFTGFMFNFPVTMAYLVERSDCVVCITGAAYRRRCAPFLNDFYESIYLASFAAFTLVGSFDVYDT</sequence>
<dbReference type="InterPro" id="IPR000358">
    <property type="entry name" value="RNR_small_fam"/>
</dbReference>
<gene>
    <name evidence="2" type="primary">RNR2_7</name>
    <name evidence="2" type="ORF">VNI00_015658</name>
</gene>
<evidence type="ECO:0000256" key="1">
    <source>
        <dbReference type="ARBA" id="ARBA00009303"/>
    </source>
</evidence>
<dbReference type="EMBL" id="JAYKXP010000105">
    <property type="protein sequence ID" value="KAK7026423.1"/>
    <property type="molecule type" value="Genomic_DNA"/>
</dbReference>
<dbReference type="PANTHER" id="PTHR23409">
    <property type="entry name" value="RIBONUCLEOSIDE-DIPHOSPHATE REDUCTASE SMALL CHAIN"/>
    <property type="match status" value="1"/>
</dbReference>
<keyword evidence="3" id="KW-1185">Reference proteome</keyword>
<dbReference type="InterPro" id="IPR009078">
    <property type="entry name" value="Ferritin-like_SF"/>
</dbReference>
<dbReference type="Proteomes" id="UP001383192">
    <property type="component" value="Unassembled WGS sequence"/>
</dbReference>
<comment type="caution">
    <text evidence="2">The sequence shown here is derived from an EMBL/GenBank/DDBJ whole genome shotgun (WGS) entry which is preliminary data.</text>
</comment>
<dbReference type="SUPFAM" id="SSF47240">
    <property type="entry name" value="Ferritin-like"/>
    <property type="match status" value="1"/>
</dbReference>
<dbReference type="InterPro" id="IPR012348">
    <property type="entry name" value="RNR-like"/>
</dbReference>
<proteinExistence type="inferred from homology"/>
<comment type="similarity">
    <text evidence="1">Belongs to the ribonucleoside diphosphate reductase small chain family.</text>
</comment>
<reference evidence="2 3" key="1">
    <citation type="submission" date="2024-01" db="EMBL/GenBank/DDBJ databases">
        <title>A draft genome for a cacao thread blight-causing isolate of Paramarasmius palmivorus.</title>
        <authorList>
            <person name="Baruah I.K."/>
            <person name="Bukari Y."/>
            <person name="Amoako-Attah I."/>
            <person name="Meinhardt L.W."/>
            <person name="Bailey B.A."/>
            <person name="Cohen S.P."/>
        </authorList>
    </citation>
    <scope>NUCLEOTIDE SEQUENCE [LARGE SCALE GENOMIC DNA]</scope>
    <source>
        <strain evidence="2 3">GH-12</strain>
    </source>
</reference>
<dbReference type="AlphaFoldDB" id="A0AAW0BK05"/>